<dbReference type="GO" id="GO:0004252">
    <property type="term" value="F:serine-type endopeptidase activity"/>
    <property type="evidence" value="ECO:0007669"/>
    <property type="project" value="InterPro"/>
</dbReference>
<dbReference type="InterPro" id="IPR051201">
    <property type="entry name" value="Chloro_Bact_Ser_Proteases"/>
</dbReference>
<proteinExistence type="predicted"/>
<evidence type="ECO:0000256" key="4">
    <source>
        <dbReference type="SAM" id="SignalP"/>
    </source>
</evidence>
<evidence type="ECO:0000256" key="2">
    <source>
        <dbReference type="ARBA" id="ARBA00022801"/>
    </source>
</evidence>
<dbReference type="EMBL" id="CP155447">
    <property type="protein sequence ID" value="XBH00944.1"/>
    <property type="molecule type" value="Genomic_DNA"/>
</dbReference>
<dbReference type="PANTHER" id="PTHR43343">
    <property type="entry name" value="PEPTIDASE S12"/>
    <property type="match status" value="1"/>
</dbReference>
<feature type="chain" id="PRO_5043593669" evidence="4">
    <location>
        <begin position="29"/>
        <end position="545"/>
    </location>
</feature>
<feature type="signal peptide" evidence="4">
    <location>
        <begin position="1"/>
        <end position="28"/>
    </location>
</feature>
<feature type="compositionally biased region" description="Basic and acidic residues" evidence="3">
    <location>
        <begin position="529"/>
        <end position="545"/>
    </location>
</feature>
<reference evidence="6" key="1">
    <citation type="submission" date="2024-05" db="EMBL/GenBank/DDBJ databases">
        <title>Planctomycetes of the genus Singulisphaera possess chitinolytic capabilities.</title>
        <authorList>
            <person name="Ivanova A."/>
        </authorList>
    </citation>
    <scope>NUCLEOTIDE SEQUENCE</scope>
    <source>
        <strain evidence="6">Ch08T</strain>
    </source>
</reference>
<feature type="region of interest" description="Disordered" evidence="3">
    <location>
        <begin position="348"/>
        <end position="412"/>
    </location>
</feature>
<keyword evidence="4" id="KW-0732">Signal</keyword>
<dbReference type="Gene3D" id="2.30.42.10">
    <property type="match status" value="2"/>
</dbReference>
<sequence>MPTTFRSPAVVSLTTLALCSFGTLTAFGQGEAESLSASFRKAAQRVLPAVVTVRPIGRPNPFEGNGRGGQLPPGILPEGPPREGTGGGSGVIIDADKGYVLTNDHVVQGSSRVVVILEDGRERPVSQVRRDPKSDLALLIIDGKGLSRADWGESGPLEIGDWVLAVGQPFGLSGTVTAGIVSGKGRGIGVAMYEDLIQTDAAINPGNSGGPLINMKGEIVGINTAIKTTGGGYEGVGFAIPASRARRVATDLIEHGRVRRAYLGIQIGPIDQNRSEQLKQFRAVAVNGVSPGSPAAEAGLIRGDVILNLDGKPIAGPGSLQAAIEFAAVDRPLTLTIDRDGERKEVTITPKSQPESFGLPEIPVRPDPSGRLEAPGRPGAEPPLELDPGASLFRARPPISRPTNPARSGDPAAEVLAEPRETDFRTNAVSFATLGLRISEHSLGLDRRYRLDRPELGIVIVDVEKDGPADQGGLEAGMVLTRVADHEVNSLDDLRKALAGAQAGQDLVIRILKGKKAEIRLIPQQSAPKTKDSELPGREPESATH</sequence>
<dbReference type="SUPFAM" id="SSF50494">
    <property type="entry name" value="Trypsin-like serine proteases"/>
    <property type="match status" value="1"/>
</dbReference>
<keyword evidence="2" id="KW-0378">Hydrolase</keyword>
<dbReference type="SUPFAM" id="SSF50156">
    <property type="entry name" value="PDZ domain-like"/>
    <property type="match status" value="2"/>
</dbReference>
<dbReference type="InterPro" id="IPR036034">
    <property type="entry name" value="PDZ_sf"/>
</dbReference>
<protein>
    <submittedName>
        <fullName evidence="6">Trypsin-like peptidase domain-containing protein</fullName>
    </submittedName>
</protein>
<evidence type="ECO:0000256" key="1">
    <source>
        <dbReference type="ARBA" id="ARBA00022670"/>
    </source>
</evidence>
<dbReference type="GO" id="GO:0006508">
    <property type="term" value="P:proteolysis"/>
    <property type="evidence" value="ECO:0007669"/>
    <property type="project" value="UniProtKB-KW"/>
</dbReference>
<organism evidence="6">
    <name type="scientific">Singulisphaera sp. Ch08</name>
    <dbReference type="NCBI Taxonomy" id="3120278"/>
    <lineage>
        <taxon>Bacteria</taxon>
        <taxon>Pseudomonadati</taxon>
        <taxon>Planctomycetota</taxon>
        <taxon>Planctomycetia</taxon>
        <taxon>Isosphaerales</taxon>
        <taxon>Isosphaeraceae</taxon>
        <taxon>Singulisphaera</taxon>
    </lineage>
</organism>
<dbReference type="Gene3D" id="2.40.10.120">
    <property type="match status" value="1"/>
</dbReference>
<feature type="region of interest" description="Disordered" evidence="3">
    <location>
        <begin position="522"/>
        <end position="545"/>
    </location>
</feature>
<evidence type="ECO:0000259" key="5">
    <source>
        <dbReference type="PROSITE" id="PS50106"/>
    </source>
</evidence>
<dbReference type="PROSITE" id="PS50106">
    <property type="entry name" value="PDZ"/>
    <property type="match status" value="1"/>
</dbReference>
<feature type="domain" description="PDZ" evidence="5">
    <location>
        <begin position="252"/>
        <end position="341"/>
    </location>
</feature>
<evidence type="ECO:0000313" key="6">
    <source>
        <dbReference type="EMBL" id="XBH00944.1"/>
    </source>
</evidence>
<dbReference type="InterPro" id="IPR001940">
    <property type="entry name" value="Peptidase_S1C"/>
</dbReference>
<dbReference type="PANTHER" id="PTHR43343:SF3">
    <property type="entry name" value="PROTEASE DO-LIKE 8, CHLOROPLASTIC"/>
    <property type="match status" value="1"/>
</dbReference>
<dbReference type="Pfam" id="PF13365">
    <property type="entry name" value="Trypsin_2"/>
    <property type="match status" value="1"/>
</dbReference>
<evidence type="ECO:0000256" key="3">
    <source>
        <dbReference type="SAM" id="MobiDB-lite"/>
    </source>
</evidence>
<name>A0AAU7C6W0_9BACT</name>
<accession>A0AAU7C6W0</accession>
<feature type="region of interest" description="Disordered" evidence="3">
    <location>
        <begin position="57"/>
        <end position="89"/>
    </location>
</feature>
<dbReference type="Pfam" id="PF13180">
    <property type="entry name" value="PDZ_2"/>
    <property type="match status" value="2"/>
</dbReference>
<dbReference type="RefSeq" id="WP_406693626.1">
    <property type="nucleotide sequence ID" value="NZ_CP155447.1"/>
</dbReference>
<dbReference type="InterPro" id="IPR009003">
    <property type="entry name" value="Peptidase_S1_PA"/>
</dbReference>
<dbReference type="InterPro" id="IPR001478">
    <property type="entry name" value="PDZ"/>
</dbReference>
<dbReference type="PRINTS" id="PR00834">
    <property type="entry name" value="PROTEASES2C"/>
</dbReference>
<dbReference type="SMART" id="SM00228">
    <property type="entry name" value="PDZ"/>
    <property type="match status" value="2"/>
</dbReference>
<dbReference type="AlphaFoldDB" id="A0AAU7C6W0"/>
<keyword evidence="1" id="KW-0645">Protease</keyword>
<gene>
    <name evidence="6" type="ORF">V5E97_21580</name>
</gene>